<dbReference type="Gene3D" id="3.60.130.30">
    <property type="match status" value="1"/>
</dbReference>
<keyword evidence="2" id="KW-1185">Reference proteome</keyword>
<gene>
    <name evidence="1" type="ORF">OH76DRAFT_1366405</name>
</gene>
<name>A0A371CJ75_9APHY</name>
<dbReference type="Proteomes" id="UP000256964">
    <property type="component" value="Unassembled WGS sequence"/>
</dbReference>
<protein>
    <submittedName>
        <fullName evidence="1">Uncharacterized protein</fullName>
    </submittedName>
</protein>
<evidence type="ECO:0000313" key="2">
    <source>
        <dbReference type="Proteomes" id="UP000256964"/>
    </source>
</evidence>
<dbReference type="OrthoDB" id="2743413at2759"/>
<accession>A0A371CJ75</accession>
<sequence length="365" mass="40834">MLKSNIKAESLHIARGAYVGRRQDRVEPRYWTLERLQAAGINIQKWDGRCVVLSLLLQIQVPQNQRSSRFVIADKHGRIIALFAGPPDGAKDWDQVTERATVAMENARKQCMFKHEQEVHSRGLYPTVGVGSLFGGGSLRPGAIANSKHNAKALAVLCRNPDILRIAGFGSSMLASYAPRVHLKMKRRLLLLYNRHPSLRLNFPNSIYPAAHFNFGPNSVCFEHTDFANDPINWCHVTALGRFDSTKGGHIILLDLRIAVEFPAGGSAFIPSTIARHANVPIQEGEVRLSFTQFCPGGLLRWVDAGFQTLKSWEQSDPAAKARFNEQLDDRTRASVLYFSRWDELLDDLQEASKPEAAFPELPDL</sequence>
<organism evidence="1 2">
    <name type="scientific">Lentinus brumalis</name>
    <dbReference type="NCBI Taxonomy" id="2498619"/>
    <lineage>
        <taxon>Eukaryota</taxon>
        <taxon>Fungi</taxon>
        <taxon>Dikarya</taxon>
        <taxon>Basidiomycota</taxon>
        <taxon>Agaricomycotina</taxon>
        <taxon>Agaricomycetes</taxon>
        <taxon>Polyporales</taxon>
        <taxon>Polyporaceae</taxon>
        <taxon>Lentinus</taxon>
    </lineage>
</organism>
<evidence type="ECO:0000313" key="1">
    <source>
        <dbReference type="EMBL" id="RDX40317.1"/>
    </source>
</evidence>
<dbReference type="EMBL" id="KZ857565">
    <property type="protein sequence ID" value="RDX40317.1"/>
    <property type="molecule type" value="Genomic_DNA"/>
</dbReference>
<dbReference type="AlphaFoldDB" id="A0A371CJ75"/>
<dbReference type="STRING" id="139420.A0A371CJ75"/>
<reference evidence="1 2" key="1">
    <citation type="journal article" date="2018" name="Biotechnol. Biofuels">
        <title>Integrative visual omics of the white-rot fungus Polyporus brumalis exposes the biotechnological potential of its oxidative enzymes for delignifying raw plant biomass.</title>
        <authorList>
            <person name="Miyauchi S."/>
            <person name="Rancon A."/>
            <person name="Drula E."/>
            <person name="Hage H."/>
            <person name="Chaduli D."/>
            <person name="Favel A."/>
            <person name="Grisel S."/>
            <person name="Henrissat B."/>
            <person name="Herpoel-Gimbert I."/>
            <person name="Ruiz-Duenas F.J."/>
            <person name="Chevret D."/>
            <person name="Hainaut M."/>
            <person name="Lin J."/>
            <person name="Wang M."/>
            <person name="Pangilinan J."/>
            <person name="Lipzen A."/>
            <person name="Lesage-Meessen L."/>
            <person name="Navarro D."/>
            <person name="Riley R."/>
            <person name="Grigoriev I.V."/>
            <person name="Zhou S."/>
            <person name="Raouche S."/>
            <person name="Rosso M.N."/>
        </authorList>
    </citation>
    <scope>NUCLEOTIDE SEQUENCE [LARGE SCALE GENOMIC DNA]</scope>
    <source>
        <strain evidence="1 2">BRFM 1820</strain>
    </source>
</reference>
<proteinExistence type="predicted"/>